<dbReference type="Gene3D" id="3.40.50.1010">
    <property type="entry name" value="5'-nuclease"/>
    <property type="match status" value="1"/>
</dbReference>
<organism evidence="2 3">
    <name type="scientific">Candidatus Schekmanbacteria bacterium GWA2_38_11</name>
    <dbReference type="NCBI Taxonomy" id="1817876"/>
    <lineage>
        <taxon>Bacteria</taxon>
        <taxon>Candidatus Schekmaniibacteriota</taxon>
    </lineage>
</organism>
<proteinExistence type="predicted"/>
<dbReference type="InterPro" id="IPR002850">
    <property type="entry name" value="PIN_toxin-like"/>
</dbReference>
<gene>
    <name evidence="2" type="ORF">A2042_09385</name>
</gene>
<dbReference type="Pfam" id="PF13470">
    <property type="entry name" value="PIN_3"/>
    <property type="match status" value="1"/>
</dbReference>
<comment type="caution">
    <text evidence="2">The sequence shown here is derived from an EMBL/GenBank/DDBJ whole genome shotgun (WGS) entry which is preliminary data.</text>
</comment>
<dbReference type="SMART" id="SM00670">
    <property type="entry name" value="PINc"/>
    <property type="match status" value="1"/>
</dbReference>
<dbReference type="Proteomes" id="UP000178526">
    <property type="component" value="Unassembled WGS sequence"/>
</dbReference>
<reference evidence="2 3" key="1">
    <citation type="journal article" date="2016" name="Nat. Commun.">
        <title>Thousands of microbial genomes shed light on interconnected biogeochemical processes in an aquifer system.</title>
        <authorList>
            <person name="Anantharaman K."/>
            <person name="Brown C.T."/>
            <person name="Hug L.A."/>
            <person name="Sharon I."/>
            <person name="Castelle C.J."/>
            <person name="Probst A.J."/>
            <person name="Thomas B.C."/>
            <person name="Singh A."/>
            <person name="Wilkins M.J."/>
            <person name="Karaoz U."/>
            <person name="Brodie E.L."/>
            <person name="Williams K.H."/>
            <person name="Hubbard S.S."/>
            <person name="Banfield J.F."/>
        </authorList>
    </citation>
    <scope>NUCLEOTIDE SEQUENCE [LARGE SCALE GENOMIC DNA]</scope>
</reference>
<dbReference type="InterPro" id="IPR029060">
    <property type="entry name" value="PIN-like_dom_sf"/>
</dbReference>
<feature type="domain" description="PIN" evidence="1">
    <location>
        <begin position="1"/>
        <end position="111"/>
    </location>
</feature>
<dbReference type="NCBIfam" id="TIGR00305">
    <property type="entry name" value="putative toxin-antitoxin system toxin component, PIN family"/>
    <property type="match status" value="1"/>
</dbReference>
<evidence type="ECO:0000313" key="3">
    <source>
        <dbReference type="Proteomes" id="UP000178526"/>
    </source>
</evidence>
<dbReference type="InterPro" id="IPR002716">
    <property type="entry name" value="PIN_dom"/>
</dbReference>
<evidence type="ECO:0000313" key="2">
    <source>
        <dbReference type="EMBL" id="OGL42572.1"/>
    </source>
</evidence>
<dbReference type="EMBL" id="MGDB01000038">
    <property type="protein sequence ID" value="OGL42572.1"/>
    <property type="molecule type" value="Genomic_DNA"/>
</dbReference>
<name>A0A1F7RLY5_9BACT</name>
<protein>
    <submittedName>
        <fullName evidence="2">Putative toxin-antitoxin system toxin component, PIN family</fullName>
    </submittedName>
</protein>
<sequence>MRIVLDTNVIIAAFAGRGLCAEIFEVCLSEHTIVISGHILSEVREKLTDKIYIPQKTVQNIIGYLSDIAEIVEPEPIDKSICRDKDDNEIIGTTTSGNAKFIITGDYDLLIRKNYKNIGIITPREFWLLLRQNINK</sequence>
<accession>A0A1F7RLY5</accession>
<evidence type="ECO:0000259" key="1">
    <source>
        <dbReference type="SMART" id="SM00670"/>
    </source>
</evidence>
<dbReference type="PANTHER" id="PTHR34610:SF3">
    <property type="entry name" value="SSL7007 PROTEIN"/>
    <property type="match status" value="1"/>
</dbReference>
<dbReference type="PANTHER" id="PTHR34610">
    <property type="entry name" value="SSL7007 PROTEIN"/>
    <property type="match status" value="1"/>
</dbReference>
<dbReference type="AlphaFoldDB" id="A0A1F7RLY5"/>
<dbReference type="SUPFAM" id="SSF88723">
    <property type="entry name" value="PIN domain-like"/>
    <property type="match status" value="1"/>
</dbReference>